<gene>
    <name evidence="3" type="ORF">V2S66_17735</name>
</gene>
<comment type="caution">
    <text evidence="3">The sequence shown here is derived from an EMBL/GenBank/DDBJ whole genome shotgun (WGS) entry which is preliminary data.</text>
</comment>
<accession>A0ABU7PDB5</accession>
<feature type="region of interest" description="Disordered" evidence="1">
    <location>
        <begin position="108"/>
        <end position="139"/>
    </location>
</feature>
<dbReference type="InterPro" id="IPR051783">
    <property type="entry name" value="NAD(P)-dependent_oxidoreduct"/>
</dbReference>
<dbReference type="Proteomes" id="UP001344658">
    <property type="component" value="Unassembled WGS sequence"/>
</dbReference>
<name>A0ABU7PDB5_9ACTN</name>
<evidence type="ECO:0000313" key="4">
    <source>
        <dbReference type="Proteomes" id="UP001344658"/>
    </source>
</evidence>
<evidence type="ECO:0000259" key="2">
    <source>
        <dbReference type="Pfam" id="PF01370"/>
    </source>
</evidence>
<dbReference type="SUPFAM" id="SSF51735">
    <property type="entry name" value="NAD(P)-binding Rossmann-fold domains"/>
    <property type="match status" value="1"/>
</dbReference>
<dbReference type="Gene3D" id="3.40.50.720">
    <property type="entry name" value="NAD(P)-binding Rossmann-like Domain"/>
    <property type="match status" value="1"/>
</dbReference>
<evidence type="ECO:0000313" key="3">
    <source>
        <dbReference type="EMBL" id="MEE4543804.1"/>
    </source>
</evidence>
<sequence>MTGTAFVIGASGQIGRQAVRALAADGWRVTAASRGGGADESWPEGVRTVRVDRADDAALAAALGDGCDVLLDCVAYDAGHARQLLALSGRIGSAVVISSAAVYQDERGNSFDTQDEPGGQPRYPVPAPETLDTVAPGPATYGTRKVELERLLLAAGDRLPTTLLRAGAIHGRHSPLPRELFFAKRALDGRPVRVLAYGGASRFHPVHVSNLAELVRLASHRPGSRVLNAGDPAVPTVADIAAAVDAVLGARSEQVLLAGPAGKDGVGDHPWALEHPMVLDMASAERELGYRPVTTYEQSLPGTVEWLASAGAAERWRELFPLVARLSDEHGDWFDYAAEDAWLASSAG</sequence>
<evidence type="ECO:0000256" key="1">
    <source>
        <dbReference type="SAM" id="MobiDB-lite"/>
    </source>
</evidence>
<proteinExistence type="predicted"/>
<dbReference type="InterPro" id="IPR036291">
    <property type="entry name" value="NAD(P)-bd_dom_sf"/>
</dbReference>
<reference evidence="3 4" key="1">
    <citation type="submission" date="2023-12" db="EMBL/GenBank/DDBJ databases">
        <title>Streptomyces sp. V4-01.</title>
        <authorList>
            <person name="Somphong A."/>
            <person name="Phongsopitanun W."/>
        </authorList>
    </citation>
    <scope>NUCLEOTIDE SEQUENCE [LARGE SCALE GENOMIC DNA]</scope>
    <source>
        <strain evidence="3 4">V4-01</strain>
    </source>
</reference>
<dbReference type="EMBL" id="JAZEWV010000013">
    <property type="protein sequence ID" value="MEE4543804.1"/>
    <property type="molecule type" value="Genomic_DNA"/>
</dbReference>
<protein>
    <submittedName>
        <fullName evidence="3">NAD-dependent epimerase/dehydratase family protein</fullName>
    </submittedName>
</protein>
<dbReference type="Pfam" id="PF01370">
    <property type="entry name" value="Epimerase"/>
    <property type="match status" value="1"/>
</dbReference>
<keyword evidence="4" id="KW-1185">Reference proteome</keyword>
<organism evidence="3 4">
    <name type="scientific">Actinacidiphila polyblastidii</name>
    <dbReference type="NCBI Taxonomy" id="3110430"/>
    <lineage>
        <taxon>Bacteria</taxon>
        <taxon>Bacillati</taxon>
        <taxon>Actinomycetota</taxon>
        <taxon>Actinomycetes</taxon>
        <taxon>Kitasatosporales</taxon>
        <taxon>Streptomycetaceae</taxon>
        <taxon>Actinacidiphila</taxon>
    </lineage>
</organism>
<dbReference type="PANTHER" id="PTHR48079">
    <property type="entry name" value="PROTEIN YEEZ"/>
    <property type="match status" value="1"/>
</dbReference>
<dbReference type="InterPro" id="IPR001509">
    <property type="entry name" value="Epimerase_deHydtase"/>
</dbReference>
<dbReference type="PANTHER" id="PTHR48079:SF6">
    <property type="entry name" value="NAD(P)-BINDING DOMAIN-CONTAINING PROTEIN-RELATED"/>
    <property type="match status" value="1"/>
</dbReference>
<dbReference type="RefSeq" id="WP_330796557.1">
    <property type="nucleotide sequence ID" value="NZ_JAZEWV010000013.1"/>
</dbReference>
<feature type="domain" description="NAD-dependent epimerase/dehydratase" evidence="2">
    <location>
        <begin position="6"/>
        <end position="229"/>
    </location>
</feature>